<dbReference type="SUPFAM" id="SSF103378">
    <property type="entry name" value="2-methylcitrate dehydratase PrpD"/>
    <property type="match status" value="1"/>
</dbReference>
<evidence type="ECO:0000259" key="3">
    <source>
        <dbReference type="Pfam" id="PF19305"/>
    </source>
</evidence>
<sequence length="462" mass="49186">MHIGEVAPSDSKSGGLTKAIATFAANLDWATLPQDARLRARAHLVDTIGAIIAGLNETVTKVAIDIAGRDAEGYPLPAGLGTVSASSFAMICGTAAHGIELDDGYREGSVHPGAPVVPALLALAQRASREGRPFSGAELLTALVAGYEVVCAMAEAGQPALRERGFHPTSATGPLGAATACAKLMGLDAAGIENACGFAASACGGLFAFLEGGADVKRLHGGMAARSGYESALSARAGIVAPRDVIERSSGWAHAFTGRSVEASLYPARDLRILDCYMKPHACCRHLQPAFEATVELMREHSLRAQDVRKIEIDTYRISAHHAQVPWDSFATAQLSFPYLIYLATNYQDAGLQRFNDEHRNSPAVAEIASRLVVRESEEMQARYPAERPCRVTIETIDGRFTRDRAEASGTREEPISDEALKQKFLGLVAPALGQEAAERVLKAAWEIEKAADSSLLLQLAR</sequence>
<evidence type="ECO:0000313" key="4">
    <source>
        <dbReference type="EMBL" id="GGA67571.1"/>
    </source>
</evidence>
<dbReference type="GO" id="GO:0016829">
    <property type="term" value="F:lyase activity"/>
    <property type="evidence" value="ECO:0007669"/>
    <property type="project" value="InterPro"/>
</dbReference>
<evidence type="ECO:0000256" key="1">
    <source>
        <dbReference type="ARBA" id="ARBA00006174"/>
    </source>
</evidence>
<dbReference type="AlphaFoldDB" id="A0A916RSN3"/>
<dbReference type="EMBL" id="BMIF01000006">
    <property type="protein sequence ID" value="GGA67571.1"/>
    <property type="molecule type" value="Genomic_DNA"/>
</dbReference>
<dbReference type="PANTHER" id="PTHR16943:SF8">
    <property type="entry name" value="2-METHYLCITRATE DEHYDRATASE"/>
    <property type="match status" value="1"/>
</dbReference>
<dbReference type="InterPro" id="IPR005656">
    <property type="entry name" value="MmgE_PrpD"/>
</dbReference>
<accession>A0A916RSN3</accession>
<evidence type="ECO:0000313" key="5">
    <source>
        <dbReference type="Proteomes" id="UP000636264"/>
    </source>
</evidence>
<name>A0A916RSN3_9HYPH</name>
<dbReference type="Pfam" id="PF03972">
    <property type="entry name" value="MmgE_PrpD_N"/>
    <property type="match status" value="1"/>
</dbReference>
<feature type="domain" description="MmgE/PrpD N-terminal" evidence="2">
    <location>
        <begin position="19"/>
        <end position="259"/>
    </location>
</feature>
<organism evidence="4 5">
    <name type="scientific">Nitratireductor aestuarii</name>
    <dbReference type="NCBI Taxonomy" id="1735103"/>
    <lineage>
        <taxon>Bacteria</taxon>
        <taxon>Pseudomonadati</taxon>
        <taxon>Pseudomonadota</taxon>
        <taxon>Alphaproteobacteria</taxon>
        <taxon>Hyphomicrobiales</taxon>
        <taxon>Phyllobacteriaceae</taxon>
        <taxon>Nitratireductor</taxon>
    </lineage>
</organism>
<comment type="caution">
    <text evidence="4">The sequence shown here is derived from an EMBL/GenBank/DDBJ whole genome shotgun (WGS) entry which is preliminary data.</text>
</comment>
<protein>
    <submittedName>
        <fullName evidence="4">2-methylcitrate dehydratase</fullName>
    </submittedName>
</protein>
<dbReference type="InterPro" id="IPR045336">
    <property type="entry name" value="MmgE_PrpD_N"/>
</dbReference>
<feature type="domain" description="MmgE/PrpD C-terminal" evidence="3">
    <location>
        <begin position="281"/>
        <end position="447"/>
    </location>
</feature>
<proteinExistence type="inferred from homology"/>
<gene>
    <name evidence="4" type="primary">prpD</name>
    <name evidence="4" type="ORF">GCM10011385_21820</name>
</gene>
<dbReference type="PANTHER" id="PTHR16943">
    <property type="entry name" value="2-METHYLCITRATE DEHYDRATASE-RELATED"/>
    <property type="match status" value="1"/>
</dbReference>
<evidence type="ECO:0000259" key="2">
    <source>
        <dbReference type="Pfam" id="PF03972"/>
    </source>
</evidence>
<dbReference type="Pfam" id="PF19305">
    <property type="entry name" value="MmgE_PrpD_C"/>
    <property type="match status" value="1"/>
</dbReference>
<comment type="similarity">
    <text evidence="1">Belongs to the PrpD family.</text>
</comment>
<reference evidence="4" key="1">
    <citation type="journal article" date="2014" name="Int. J. Syst. Evol. Microbiol.">
        <title>Complete genome sequence of Corynebacterium casei LMG S-19264T (=DSM 44701T), isolated from a smear-ripened cheese.</title>
        <authorList>
            <consortium name="US DOE Joint Genome Institute (JGI-PGF)"/>
            <person name="Walter F."/>
            <person name="Albersmeier A."/>
            <person name="Kalinowski J."/>
            <person name="Ruckert C."/>
        </authorList>
    </citation>
    <scope>NUCLEOTIDE SEQUENCE</scope>
    <source>
        <strain evidence="4">CGMCC 1.15320</strain>
    </source>
</reference>
<dbReference type="RefSeq" id="WP_188721096.1">
    <property type="nucleotide sequence ID" value="NZ_BMIF01000006.1"/>
</dbReference>
<dbReference type="InterPro" id="IPR042183">
    <property type="entry name" value="MmgE/PrpD_sf_1"/>
</dbReference>
<dbReference type="Proteomes" id="UP000636264">
    <property type="component" value="Unassembled WGS sequence"/>
</dbReference>
<dbReference type="Gene3D" id="1.10.4100.10">
    <property type="entry name" value="2-methylcitrate dehydratase PrpD"/>
    <property type="match status" value="1"/>
</dbReference>
<dbReference type="Gene3D" id="3.30.1330.120">
    <property type="entry name" value="2-methylcitrate dehydratase PrpD"/>
    <property type="match status" value="1"/>
</dbReference>
<reference evidence="4" key="2">
    <citation type="submission" date="2020-09" db="EMBL/GenBank/DDBJ databases">
        <authorList>
            <person name="Sun Q."/>
            <person name="Zhou Y."/>
        </authorList>
    </citation>
    <scope>NUCLEOTIDE SEQUENCE</scope>
    <source>
        <strain evidence="4">CGMCC 1.15320</strain>
    </source>
</reference>
<dbReference type="InterPro" id="IPR045337">
    <property type="entry name" value="MmgE_PrpD_C"/>
</dbReference>
<dbReference type="InterPro" id="IPR036148">
    <property type="entry name" value="MmgE/PrpD_sf"/>
</dbReference>
<keyword evidence="5" id="KW-1185">Reference proteome</keyword>
<dbReference type="InterPro" id="IPR042188">
    <property type="entry name" value="MmgE/PrpD_sf_2"/>
</dbReference>